<organism evidence="2 4">
    <name type="scientific">Cricetulus griseus</name>
    <name type="common">Chinese hamster</name>
    <name type="synonym">Cricetulus barabensis griseus</name>
    <dbReference type="NCBI Taxonomy" id="10029"/>
    <lineage>
        <taxon>Eukaryota</taxon>
        <taxon>Metazoa</taxon>
        <taxon>Chordata</taxon>
        <taxon>Craniata</taxon>
        <taxon>Vertebrata</taxon>
        <taxon>Euteleostomi</taxon>
        <taxon>Mammalia</taxon>
        <taxon>Eutheria</taxon>
        <taxon>Euarchontoglires</taxon>
        <taxon>Glires</taxon>
        <taxon>Rodentia</taxon>
        <taxon>Myomorpha</taxon>
        <taxon>Muroidea</taxon>
        <taxon>Cricetidae</taxon>
        <taxon>Cricetinae</taxon>
        <taxon>Cricetulus</taxon>
    </lineage>
</organism>
<gene>
    <name evidence="3" type="ORF">H671_2g5675</name>
    <name evidence="2" type="ORF">I79_002953</name>
</gene>
<dbReference type="EMBL" id="KE667809">
    <property type="protein sequence ID" value="ERE84822.1"/>
    <property type="molecule type" value="Genomic_DNA"/>
</dbReference>
<reference evidence="5" key="3">
    <citation type="journal article" date="2013" name="Nat. Biotechnol.">
        <title>Chinese hamster genome sequenced from sorted chromosomes.</title>
        <authorList>
            <person name="Brinkrolf K."/>
            <person name="Rupp O."/>
            <person name="Laux H."/>
            <person name="Kollin F."/>
            <person name="Ernst W."/>
            <person name="Linke B."/>
            <person name="Kofler R."/>
            <person name="Romand S."/>
            <person name="Hesse F."/>
            <person name="Budach W.E."/>
            <person name="Galosy S."/>
            <person name="Muller D."/>
            <person name="Noll T."/>
            <person name="Wienberg J."/>
            <person name="Jostock T."/>
            <person name="Leonard M."/>
            <person name="Grillari J."/>
            <person name="Tauch A."/>
            <person name="Goesmann A."/>
            <person name="Helk B."/>
            <person name="Mott J.E."/>
            <person name="Puhler A."/>
            <person name="Borth N."/>
        </authorList>
    </citation>
    <scope>NUCLEOTIDE SEQUENCE [LARGE SCALE GENOMIC DNA]</scope>
    <source>
        <strain evidence="5">17A/GY</strain>
    </source>
</reference>
<evidence type="ECO:0000313" key="2">
    <source>
        <dbReference type="EMBL" id="EGV94591.1"/>
    </source>
</evidence>
<dbReference type="Proteomes" id="UP000001075">
    <property type="component" value="Unassembled WGS sequence"/>
</dbReference>
<sequence>MRGASEHSWHQALPRCLRLRLPLRSRGRSGAERTGDERREQGLAAAIPAYSPGPSHKSPTGKQVRQGRKTTPETRGAQLL</sequence>
<reference evidence="4" key="1">
    <citation type="journal article" date="2011" name="Nat. Biotechnol.">
        <title>The genomic sequence of the Chinese hamster ovary (CHO)-K1 cell line.</title>
        <authorList>
            <person name="Xu X."/>
            <person name="Nagarajan H."/>
            <person name="Lewis N.E."/>
            <person name="Pan S."/>
            <person name="Cai Z."/>
            <person name="Liu X."/>
            <person name="Chen W."/>
            <person name="Xie M."/>
            <person name="Wang W."/>
            <person name="Hammond S."/>
            <person name="Andersen M.R."/>
            <person name="Neff N."/>
            <person name="Passarelli B."/>
            <person name="Koh W."/>
            <person name="Fan H.C."/>
            <person name="Wang J."/>
            <person name="Gui Y."/>
            <person name="Lee K.H."/>
            <person name="Betenbaugh M.J."/>
            <person name="Quake S.R."/>
            <person name="Famili I."/>
            <person name="Palsson B.O."/>
            <person name="Wang J."/>
        </authorList>
    </citation>
    <scope>NUCLEOTIDE SEQUENCE [LARGE SCALE GENOMIC DNA]</scope>
    <source>
        <strain evidence="4">CHO K1 cell line</strain>
    </source>
</reference>
<feature type="compositionally biased region" description="Basic residues" evidence="1">
    <location>
        <begin position="17"/>
        <end position="27"/>
    </location>
</feature>
<accession>G3GYP8</accession>
<evidence type="ECO:0000313" key="5">
    <source>
        <dbReference type="Proteomes" id="UP000030759"/>
    </source>
</evidence>
<evidence type="ECO:0000313" key="4">
    <source>
        <dbReference type="Proteomes" id="UP000001075"/>
    </source>
</evidence>
<name>G3GYP8_CRIGR</name>
<evidence type="ECO:0000313" key="3">
    <source>
        <dbReference type="EMBL" id="ERE84822.1"/>
    </source>
</evidence>
<feature type="region of interest" description="Disordered" evidence="1">
    <location>
        <begin position="1"/>
        <end position="80"/>
    </location>
</feature>
<dbReference type="AlphaFoldDB" id="G3GYP8"/>
<reference evidence="3" key="4">
    <citation type="submission" date="2013-03" db="EMBL/GenBank/DDBJ databases">
        <title>Chinese hamster genome sequenced from sorted chromosomes.</title>
        <authorList>
            <person name="Brinkrolf K."/>
            <person name="Rupp O."/>
            <person name="Laux H."/>
            <person name="Kollin F."/>
            <person name="Ernst W."/>
            <person name="Linke B."/>
            <person name="Kofler R."/>
            <person name="Romand S."/>
            <person name="Hesse F."/>
            <person name="Budach W.E."/>
            <person name="Galosy S."/>
            <person name="Muller D."/>
            <person name="Noll T."/>
            <person name="Wienberg J."/>
            <person name="Jostock T."/>
            <person name="Leonard M."/>
            <person name="Grillari J."/>
            <person name="Tauch A."/>
            <person name="Goesmann A."/>
            <person name="Helk B."/>
            <person name="Mott J.E."/>
            <person name="Puehler A."/>
            <person name="Borth N."/>
        </authorList>
    </citation>
    <scope>NUCLEOTIDE SEQUENCE</scope>
    <source>
        <strain evidence="3">17A/GY</strain>
    </source>
</reference>
<dbReference type="EMBL" id="JH000068">
    <property type="protein sequence ID" value="EGV94591.1"/>
    <property type="molecule type" value="Genomic_DNA"/>
</dbReference>
<dbReference type="Proteomes" id="UP000030759">
    <property type="component" value="Unassembled WGS sequence"/>
</dbReference>
<evidence type="ECO:0000256" key="1">
    <source>
        <dbReference type="SAM" id="MobiDB-lite"/>
    </source>
</evidence>
<feature type="compositionally biased region" description="Basic and acidic residues" evidence="1">
    <location>
        <begin position="29"/>
        <end position="41"/>
    </location>
</feature>
<protein>
    <submittedName>
        <fullName evidence="2">Uncharacterized protein</fullName>
    </submittedName>
</protein>
<reference evidence="2" key="2">
    <citation type="submission" date="2011-08" db="EMBL/GenBank/DDBJ databases">
        <title>The genomic sequence of the Chinese hamster ovary CHO-K1 cell line.</title>
        <authorList>
            <person name="Xu X."/>
            <person name="Nagarajan H."/>
            <person name="Lewis N.E."/>
            <person name="Pan S."/>
            <person name="Cai Z."/>
            <person name="Liu X."/>
            <person name="Chen W."/>
            <person name="Xie M."/>
            <person name="Wang W."/>
            <person name="Hammond S."/>
            <person name="Andersen M.R."/>
            <person name="Neff N."/>
            <person name="Passarelli B."/>
            <person name="Koh W."/>
            <person name="Fan C.H."/>
            <person name="Wang J."/>
            <person name="Gui Y."/>
            <person name="Lee K.H."/>
            <person name="Betenbaugh M.J."/>
            <person name="Quake S.R."/>
            <person name="Famili I."/>
            <person name="Palsson B.O."/>
            <person name="Wang J."/>
        </authorList>
    </citation>
    <scope>NUCLEOTIDE SEQUENCE</scope>
</reference>
<proteinExistence type="predicted"/>